<sequence length="140" mass="15411">MGTPDIQKNIVLNAAIEKVWNAVATSEGINSWFMPNDFKPEEGYVFTIQSPFGPTSCKVLKVDATNQVVITWGEAGWEVSFELKDLGDKTELTLVHSGWGEPNEKVQGPGPDMTNLQIRTTMDMGWEGLLNNGLRNAVEA</sequence>
<dbReference type="RefSeq" id="WP_071317557.1">
    <property type="nucleotide sequence ID" value="NZ_CP063356.2"/>
</dbReference>
<dbReference type="EMBL" id="CP063356">
    <property type="protein sequence ID" value="QOY35504.1"/>
    <property type="molecule type" value="Genomic_DNA"/>
</dbReference>
<dbReference type="CDD" id="cd07814">
    <property type="entry name" value="SRPBCC_CalC_Aha1-like"/>
    <property type="match status" value="1"/>
</dbReference>
<dbReference type="Pfam" id="PF08327">
    <property type="entry name" value="AHSA1"/>
    <property type="match status" value="1"/>
</dbReference>
<reference evidence="3 6" key="1">
    <citation type="submission" date="2016-10" db="EMBL/GenBank/DDBJ databases">
        <title>Draft genome sequences of four alkaliphilic bacteria belonging to the Anaerobacillus genus.</title>
        <authorList>
            <person name="Bassil N.M."/>
            <person name="Lloyd J.R."/>
        </authorList>
    </citation>
    <scope>NUCLEOTIDE SEQUENCE [LARGE SCALE GENOMIC DNA]</scope>
    <source>
        <strain evidence="3 6">NB2006</strain>
    </source>
</reference>
<comment type="similarity">
    <text evidence="1">Belongs to the AHA1 family.</text>
</comment>
<dbReference type="Gene3D" id="3.30.530.20">
    <property type="match status" value="1"/>
</dbReference>
<feature type="domain" description="Activator of Hsp90 ATPase homologue 1/2-like C-terminal" evidence="2">
    <location>
        <begin position="13"/>
        <end position="135"/>
    </location>
</feature>
<dbReference type="InterPro" id="IPR013538">
    <property type="entry name" value="ASHA1/2-like_C"/>
</dbReference>
<evidence type="ECO:0000313" key="6">
    <source>
        <dbReference type="Proteomes" id="UP000180175"/>
    </source>
</evidence>
<organism evidence="3 6">
    <name type="scientific">Anaerobacillus isosaccharinicus</name>
    <dbReference type="NCBI Taxonomy" id="1532552"/>
    <lineage>
        <taxon>Bacteria</taxon>
        <taxon>Bacillati</taxon>
        <taxon>Bacillota</taxon>
        <taxon>Bacilli</taxon>
        <taxon>Bacillales</taxon>
        <taxon>Bacillaceae</taxon>
        <taxon>Anaerobacillus</taxon>
    </lineage>
</organism>
<dbReference type="OrthoDB" id="2355173at2"/>
<reference evidence="5" key="4">
    <citation type="submission" date="2020-10" db="EMBL/GenBank/DDBJ databases">
        <authorList>
            <person name="Bassil N.M."/>
            <person name="Lloyd J.R."/>
        </authorList>
    </citation>
    <scope>NUCLEOTIDE SEQUENCE</scope>
    <source>
        <strain evidence="5">NB2006</strain>
    </source>
</reference>
<evidence type="ECO:0000259" key="2">
    <source>
        <dbReference type="Pfam" id="PF08327"/>
    </source>
</evidence>
<keyword evidence="6" id="KW-1185">Reference proteome</keyword>
<protein>
    <submittedName>
        <fullName evidence="3">Polyketide cyclase</fullName>
    </submittedName>
    <submittedName>
        <fullName evidence="5">SRPBCC domain-containing protein</fullName>
    </submittedName>
</protein>
<dbReference type="EMBL" id="LQXD01000123">
    <property type="protein sequence ID" value="OIJ13485.1"/>
    <property type="molecule type" value="Genomic_DNA"/>
</dbReference>
<dbReference type="KEGG" id="aia:AWH56_022935"/>
<name>A0A1S2LQ02_9BACI</name>
<evidence type="ECO:0000313" key="4">
    <source>
        <dbReference type="EMBL" id="OIJ13747.1"/>
    </source>
</evidence>
<evidence type="ECO:0000313" key="5">
    <source>
        <dbReference type="EMBL" id="QOY35504.1"/>
    </source>
</evidence>
<dbReference type="EMBL" id="LQXD01000121">
    <property type="protein sequence ID" value="OIJ13747.1"/>
    <property type="molecule type" value="Genomic_DNA"/>
</dbReference>
<reference evidence="5 6" key="3">
    <citation type="journal article" date="2019" name="Int. J. Syst. Evol. Microbiol.">
        <title>Anaerobacillus isosaccharinicus sp. nov., an alkaliphilic bacterium which degrades isosaccharinic acid.</title>
        <authorList>
            <person name="Bassil N.M."/>
            <person name="Lloyd J.R."/>
        </authorList>
    </citation>
    <scope>NUCLEOTIDE SEQUENCE [LARGE SCALE GENOMIC DNA]</scope>
    <source>
        <strain evidence="5 6">NB2006</strain>
    </source>
</reference>
<evidence type="ECO:0000313" key="3">
    <source>
        <dbReference type="EMBL" id="OIJ13485.1"/>
    </source>
</evidence>
<accession>A0A1S2LQ02</accession>
<proteinExistence type="inferred from homology"/>
<dbReference type="Proteomes" id="UP000180175">
    <property type="component" value="Chromosome"/>
</dbReference>
<gene>
    <name evidence="5" type="ORF">AWH56_022935</name>
    <name evidence="4" type="ORF">AWH56_13220</name>
    <name evidence="3" type="ORF">AWH56_13620</name>
</gene>
<evidence type="ECO:0000256" key="1">
    <source>
        <dbReference type="ARBA" id="ARBA00006817"/>
    </source>
</evidence>
<dbReference type="SUPFAM" id="SSF55961">
    <property type="entry name" value="Bet v1-like"/>
    <property type="match status" value="1"/>
</dbReference>
<dbReference type="InterPro" id="IPR023393">
    <property type="entry name" value="START-like_dom_sf"/>
</dbReference>
<dbReference type="AlphaFoldDB" id="A0A1S2LQ02"/>
<reference evidence="5 6" key="2">
    <citation type="journal article" date="2017" name="Genome Announc.">
        <title>Draft Genome Sequences of Four Alkaliphilic Bacteria Belonging to the Anaerobacillus Genus.</title>
        <authorList>
            <person name="Bassil N.M."/>
            <person name="Lloyd J.R."/>
        </authorList>
    </citation>
    <scope>NUCLEOTIDE SEQUENCE [LARGE SCALE GENOMIC DNA]</scope>
    <source>
        <strain evidence="5 6">NB2006</strain>
    </source>
</reference>